<accession>A0A5B7DZK4</accession>
<gene>
    <name evidence="1" type="ORF">E2C01_020369</name>
</gene>
<reference evidence="1 2" key="1">
    <citation type="submission" date="2019-05" db="EMBL/GenBank/DDBJ databases">
        <title>Another draft genome of Portunus trituberculatus and its Hox gene families provides insights of decapod evolution.</title>
        <authorList>
            <person name="Jeong J.-H."/>
            <person name="Song I."/>
            <person name="Kim S."/>
            <person name="Choi T."/>
            <person name="Kim D."/>
            <person name="Ryu S."/>
            <person name="Kim W."/>
        </authorList>
    </citation>
    <scope>NUCLEOTIDE SEQUENCE [LARGE SCALE GENOMIC DNA]</scope>
    <source>
        <tissue evidence="1">Muscle</tissue>
    </source>
</reference>
<dbReference type="EMBL" id="VSRR010001708">
    <property type="protein sequence ID" value="MPC27202.1"/>
    <property type="molecule type" value="Genomic_DNA"/>
</dbReference>
<sequence>MANRSTRGDPHTWKTFLLRLTECEDIREIHRAGSSSLPKLPCLGSYYTPKLALVKFWISSIMRLRYHEALLLALAPPFPRLQLDPGFEAKTDTSTLSLDEHFISLQAGSLSHRKSSQPGLLMLLSIPPHATAVVFMPHSCFWTSPPGLLLSGSSPVHTTPVTQHAVSLHTTAVVQLFIILSLWC</sequence>
<comment type="caution">
    <text evidence="1">The sequence shown here is derived from an EMBL/GenBank/DDBJ whole genome shotgun (WGS) entry which is preliminary data.</text>
</comment>
<organism evidence="1 2">
    <name type="scientific">Portunus trituberculatus</name>
    <name type="common">Swimming crab</name>
    <name type="synonym">Neptunus trituberculatus</name>
    <dbReference type="NCBI Taxonomy" id="210409"/>
    <lineage>
        <taxon>Eukaryota</taxon>
        <taxon>Metazoa</taxon>
        <taxon>Ecdysozoa</taxon>
        <taxon>Arthropoda</taxon>
        <taxon>Crustacea</taxon>
        <taxon>Multicrustacea</taxon>
        <taxon>Malacostraca</taxon>
        <taxon>Eumalacostraca</taxon>
        <taxon>Eucarida</taxon>
        <taxon>Decapoda</taxon>
        <taxon>Pleocyemata</taxon>
        <taxon>Brachyura</taxon>
        <taxon>Eubrachyura</taxon>
        <taxon>Portunoidea</taxon>
        <taxon>Portunidae</taxon>
        <taxon>Portuninae</taxon>
        <taxon>Portunus</taxon>
    </lineage>
</organism>
<keyword evidence="2" id="KW-1185">Reference proteome</keyword>
<evidence type="ECO:0000313" key="1">
    <source>
        <dbReference type="EMBL" id="MPC27202.1"/>
    </source>
</evidence>
<name>A0A5B7DZK4_PORTR</name>
<protein>
    <submittedName>
        <fullName evidence="1">Uncharacterized protein</fullName>
    </submittedName>
</protein>
<proteinExistence type="predicted"/>
<evidence type="ECO:0000313" key="2">
    <source>
        <dbReference type="Proteomes" id="UP000324222"/>
    </source>
</evidence>
<dbReference type="AlphaFoldDB" id="A0A5B7DZK4"/>
<dbReference type="Proteomes" id="UP000324222">
    <property type="component" value="Unassembled WGS sequence"/>
</dbReference>